<evidence type="ECO:0000256" key="1">
    <source>
        <dbReference type="SAM" id="MobiDB-lite"/>
    </source>
</evidence>
<reference evidence="3" key="2">
    <citation type="submission" date="2022-06" db="UniProtKB">
        <authorList>
            <consortium name="EnsemblMetazoa"/>
        </authorList>
    </citation>
    <scope>IDENTIFICATION</scope>
    <source>
        <strain evidence="3">DF5081</strain>
    </source>
</reference>
<feature type="region of interest" description="Disordered" evidence="1">
    <location>
        <begin position="1"/>
        <end position="20"/>
    </location>
</feature>
<name>A0A8R1I5U3_CAEJA</name>
<dbReference type="PANTHER" id="PTHR45955">
    <property type="entry name" value="PHOSPHOACETYLGLUCOSAMINE MUTASE"/>
    <property type="match status" value="1"/>
</dbReference>
<accession>A0A8R1I5U3</accession>
<protein>
    <recommendedName>
        <fullName evidence="2">Phosphoacetylglucosamine mutase AMG1 domain-containing protein</fullName>
    </recommendedName>
</protein>
<dbReference type="AlphaFoldDB" id="A0A8R1I5U3"/>
<organism evidence="3 4">
    <name type="scientific">Caenorhabditis japonica</name>
    <dbReference type="NCBI Taxonomy" id="281687"/>
    <lineage>
        <taxon>Eukaryota</taxon>
        <taxon>Metazoa</taxon>
        <taxon>Ecdysozoa</taxon>
        <taxon>Nematoda</taxon>
        <taxon>Chromadorea</taxon>
        <taxon>Rhabditida</taxon>
        <taxon>Rhabditina</taxon>
        <taxon>Rhabditomorpha</taxon>
        <taxon>Rhabditoidea</taxon>
        <taxon>Rhabditidae</taxon>
        <taxon>Peloderinae</taxon>
        <taxon>Caenorhabditis</taxon>
    </lineage>
</organism>
<dbReference type="GO" id="GO:0006048">
    <property type="term" value="P:UDP-N-acetylglucosamine biosynthetic process"/>
    <property type="evidence" value="ECO:0007669"/>
    <property type="project" value="TreeGrafter"/>
</dbReference>
<sequence length="190" mass="21461">MSDDEDVSGDENPILARHRKEKKELRAKLLSMKKAAKSGNKQKQKETNVEWGTFAWLRPLFKSWTPCALIINSIFLPATVSSGAKHRGSAPSGLFNRIQLNVDQKIYIREQLGIEPIIVPTGVKHLHHAAAEFDVGVYFEANGHGTVVFSGVFDRIIRRLENAGDFRENTGSPREHRGNRDLQDYRNLLD</sequence>
<dbReference type="Proteomes" id="UP000005237">
    <property type="component" value="Unassembled WGS sequence"/>
</dbReference>
<dbReference type="Pfam" id="PF21404">
    <property type="entry name" value="AMG1_III"/>
    <property type="match status" value="1"/>
</dbReference>
<evidence type="ECO:0000313" key="3">
    <source>
        <dbReference type="EnsemblMetazoa" id="CJA24499a.1"/>
    </source>
</evidence>
<dbReference type="InterPro" id="IPR049022">
    <property type="entry name" value="AMG1_III"/>
</dbReference>
<proteinExistence type="predicted"/>
<evidence type="ECO:0000313" key="4">
    <source>
        <dbReference type="Proteomes" id="UP000005237"/>
    </source>
</evidence>
<dbReference type="PANTHER" id="PTHR45955:SF1">
    <property type="entry name" value="PHOSPHOACETYLGLUCOSAMINE MUTASE"/>
    <property type="match status" value="1"/>
</dbReference>
<dbReference type="GO" id="GO:0004610">
    <property type="term" value="F:phosphoacetylglucosamine mutase activity"/>
    <property type="evidence" value="ECO:0007669"/>
    <property type="project" value="TreeGrafter"/>
</dbReference>
<feature type="region of interest" description="Disordered" evidence="1">
    <location>
        <begin position="166"/>
        <end position="190"/>
    </location>
</feature>
<feature type="domain" description="Phosphoacetylglucosamine mutase AMG1" evidence="2">
    <location>
        <begin position="104"/>
        <end position="163"/>
    </location>
</feature>
<reference evidence="4" key="1">
    <citation type="submission" date="2010-08" db="EMBL/GenBank/DDBJ databases">
        <authorList>
            <consortium name="Caenorhabditis japonica Sequencing Consortium"/>
            <person name="Wilson R.K."/>
        </authorList>
    </citation>
    <scope>NUCLEOTIDE SEQUENCE [LARGE SCALE GENOMIC DNA]</scope>
    <source>
        <strain evidence="4">DF5081</strain>
    </source>
</reference>
<keyword evidence="4" id="KW-1185">Reference proteome</keyword>
<dbReference type="EnsemblMetazoa" id="CJA24499a.1">
    <property type="protein sequence ID" value="CJA24499a.1"/>
    <property type="gene ID" value="WBGene00180071"/>
</dbReference>
<evidence type="ECO:0000259" key="2">
    <source>
        <dbReference type="Pfam" id="PF21404"/>
    </source>
</evidence>